<dbReference type="EMBL" id="BMMT01000004">
    <property type="protein sequence ID" value="GGI79796.1"/>
    <property type="molecule type" value="Genomic_DNA"/>
</dbReference>
<dbReference type="Proteomes" id="UP000597989">
    <property type="component" value="Unassembled WGS sequence"/>
</dbReference>
<dbReference type="InterPro" id="IPR029068">
    <property type="entry name" value="Glyas_Bleomycin-R_OHBP_Dase"/>
</dbReference>
<protein>
    <recommendedName>
        <fullName evidence="1">VOC domain-containing protein</fullName>
    </recommendedName>
</protein>
<proteinExistence type="predicted"/>
<dbReference type="Gene3D" id="3.10.180.10">
    <property type="entry name" value="2,3-Dihydroxybiphenyl 1,2-Dioxygenase, domain 1"/>
    <property type="match status" value="1"/>
</dbReference>
<feature type="domain" description="VOC" evidence="1">
    <location>
        <begin position="63"/>
        <end position="173"/>
    </location>
</feature>
<accession>A0A917NB45</accession>
<evidence type="ECO:0000313" key="3">
    <source>
        <dbReference type="Proteomes" id="UP000597989"/>
    </source>
</evidence>
<name>A0A917NB45_9PSEU</name>
<gene>
    <name evidence="2" type="ORF">GCM10011581_16270</name>
</gene>
<dbReference type="PROSITE" id="PS51819">
    <property type="entry name" value="VOC"/>
    <property type="match status" value="1"/>
</dbReference>
<dbReference type="Pfam" id="PF00903">
    <property type="entry name" value="Glyoxalase"/>
    <property type="match status" value="1"/>
</dbReference>
<evidence type="ECO:0000259" key="1">
    <source>
        <dbReference type="PROSITE" id="PS51819"/>
    </source>
</evidence>
<reference evidence="2 3" key="1">
    <citation type="journal article" date="2014" name="Int. J. Syst. Evol. Microbiol.">
        <title>Complete genome sequence of Corynebacterium casei LMG S-19264T (=DSM 44701T), isolated from a smear-ripened cheese.</title>
        <authorList>
            <consortium name="US DOE Joint Genome Institute (JGI-PGF)"/>
            <person name="Walter F."/>
            <person name="Albersmeier A."/>
            <person name="Kalinowski J."/>
            <person name="Ruckert C."/>
        </authorList>
    </citation>
    <scope>NUCLEOTIDE SEQUENCE [LARGE SCALE GENOMIC DNA]</scope>
    <source>
        <strain evidence="2 3">CGMCC 4.7206</strain>
    </source>
</reference>
<dbReference type="SUPFAM" id="SSF54593">
    <property type="entry name" value="Glyoxalase/Bleomycin resistance protein/Dihydroxybiphenyl dioxygenase"/>
    <property type="match status" value="1"/>
</dbReference>
<evidence type="ECO:0000313" key="2">
    <source>
        <dbReference type="EMBL" id="GGI79796.1"/>
    </source>
</evidence>
<dbReference type="AlphaFoldDB" id="A0A917NB45"/>
<sequence length="186" mass="21008">MTDRNGPDFSRMTDAELADWQYEHRDELDAKERGLRTGRSRRRTGLRGDGVGWGRVETLGMEVLNSRLIVRPRDRQRSLRFYRDVLGLAIAREFPGGTVFFLGQGFLELSGQGGPGPSPDQVLWLQVRDLAAEFDRLRAAGVTVLAEPARQPWGLDEGWITDPDGMRIVLVEVPAEHPMRADLRKL</sequence>
<comment type="caution">
    <text evidence="2">The sequence shown here is derived from an EMBL/GenBank/DDBJ whole genome shotgun (WGS) entry which is preliminary data.</text>
</comment>
<dbReference type="InterPro" id="IPR037523">
    <property type="entry name" value="VOC_core"/>
</dbReference>
<organism evidence="2 3">
    <name type="scientific">Saccharopolyspora thermophila</name>
    <dbReference type="NCBI Taxonomy" id="89367"/>
    <lineage>
        <taxon>Bacteria</taxon>
        <taxon>Bacillati</taxon>
        <taxon>Actinomycetota</taxon>
        <taxon>Actinomycetes</taxon>
        <taxon>Pseudonocardiales</taxon>
        <taxon>Pseudonocardiaceae</taxon>
        <taxon>Saccharopolyspora</taxon>
    </lineage>
</organism>
<dbReference type="InterPro" id="IPR004360">
    <property type="entry name" value="Glyas_Fos-R_dOase_dom"/>
</dbReference>